<dbReference type="Proteomes" id="UP000297258">
    <property type="component" value="Unassembled WGS sequence"/>
</dbReference>
<evidence type="ECO:0000256" key="2">
    <source>
        <dbReference type="ARBA" id="ARBA00023002"/>
    </source>
</evidence>
<evidence type="ECO:0000256" key="1">
    <source>
        <dbReference type="ARBA" id="ARBA00007637"/>
    </source>
</evidence>
<keyword evidence="3" id="KW-0520">NAD</keyword>
<keyword evidence="2" id="KW-0560">Oxidoreductase</keyword>
<evidence type="ECO:0000313" key="6">
    <source>
        <dbReference type="Proteomes" id="UP000297258"/>
    </source>
</evidence>
<comment type="similarity">
    <text evidence="1">Belongs to the NAD(P)-dependent epimerase/dehydratase family.</text>
</comment>
<evidence type="ECO:0000259" key="4">
    <source>
        <dbReference type="Pfam" id="PF01370"/>
    </source>
</evidence>
<reference evidence="5 6" key="1">
    <citation type="submission" date="2019-03" db="EMBL/GenBank/DDBJ databases">
        <title>Draft genome of Massilia hortus sp. nov., a novel bacterial species of the Oxalobacteraceae family.</title>
        <authorList>
            <person name="Peta V."/>
            <person name="Raths R."/>
            <person name="Bucking H."/>
        </authorList>
    </citation>
    <scope>NUCLEOTIDE SEQUENCE [LARGE SCALE GENOMIC DNA]</scope>
    <source>
        <strain evidence="5 6">ONC3</strain>
    </source>
</reference>
<dbReference type="SUPFAM" id="SSF51735">
    <property type="entry name" value="NAD(P)-binding Rossmann-fold domains"/>
    <property type="match status" value="1"/>
</dbReference>
<name>A0A4Y9T8L4_9BURK</name>
<dbReference type="EMBL" id="SPUM01000031">
    <property type="protein sequence ID" value="TFW34034.1"/>
    <property type="molecule type" value="Genomic_DNA"/>
</dbReference>
<evidence type="ECO:0000313" key="5">
    <source>
        <dbReference type="EMBL" id="TFW34034.1"/>
    </source>
</evidence>
<gene>
    <name evidence="5" type="ORF">E4O92_05100</name>
</gene>
<sequence>MTQPSVQKKFGRLLLTGAGGGLGKVLRERAKPWTDILRLSDLRDVGPAGDGEEVMCCDLADNASMLELLQGVDAVLHFGGISVEDKFVPIMQANILGLHNLYEAAHKAGVKRVVYASSNHATGFYRTTDVIDADAPLRPDGFYGLSKCFGEALSRYYYDRFGIETVCVRIGSSFPEPKNARMMTTWLSYDDLTELVRCALFAPRVGHTIVFGTSDNDASWWDNRKAAHLGFRPKDSSRQFKHLFPDTAERPDDGDPATYYMGGPFVTAGPMY</sequence>
<dbReference type="PANTHER" id="PTHR43103">
    <property type="entry name" value="NUCLEOSIDE-DIPHOSPHATE-SUGAR EPIMERASE"/>
    <property type="match status" value="1"/>
</dbReference>
<dbReference type="Gene3D" id="3.40.50.720">
    <property type="entry name" value="NAD(P)-binding Rossmann-like Domain"/>
    <property type="match status" value="1"/>
</dbReference>
<dbReference type="RefSeq" id="WP_135188668.1">
    <property type="nucleotide sequence ID" value="NZ_SPUM01000031.1"/>
</dbReference>
<dbReference type="GO" id="GO:0016491">
    <property type="term" value="F:oxidoreductase activity"/>
    <property type="evidence" value="ECO:0007669"/>
    <property type="project" value="UniProtKB-KW"/>
</dbReference>
<keyword evidence="6" id="KW-1185">Reference proteome</keyword>
<organism evidence="5 6">
    <name type="scientific">Massilia horti</name>
    <dbReference type="NCBI Taxonomy" id="2562153"/>
    <lineage>
        <taxon>Bacteria</taxon>
        <taxon>Pseudomonadati</taxon>
        <taxon>Pseudomonadota</taxon>
        <taxon>Betaproteobacteria</taxon>
        <taxon>Burkholderiales</taxon>
        <taxon>Oxalobacteraceae</taxon>
        <taxon>Telluria group</taxon>
        <taxon>Massilia</taxon>
    </lineage>
</organism>
<dbReference type="AlphaFoldDB" id="A0A4Y9T8L4"/>
<feature type="domain" description="NAD-dependent epimerase/dehydratase" evidence="4">
    <location>
        <begin position="14"/>
        <end position="175"/>
    </location>
</feature>
<dbReference type="Pfam" id="PF01370">
    <property type="entry name" value="Epimerase"/>
    <property type="match status" value="1"/>
</dbReference>
<dbReference type="PANTHER" id="PTHR43103:SF5">
    <property type="entry name" value="4-EPIMERASE, PUTATIVE (AFU_ORTHOLOGUE AFUA_7G00360)-RELATED"/>
    <property type="match status" value="1"/>
</dbReference>
<proteinExistence type="inferred from homology"/>
<accession>A0A4Y9T8L4</accession>
<evidence type="ECO:0000256" key="3">
    <source>
        <dbReference type="ARBA" id="ARBA00023027"/>
    </source>
</evidence>
<dbReference type="OrthoDB" id="8770295at2"/>
<dbReference type="InterPro" id="IPR036291">
    <property type="entry name" value="NAD(P)-bd_dom_sf"/>
</dbReference>
<protein>
    <submittedName>
        <fullName evidence="5">NAD(P)-dependent oxidoreductase</fullName>
    </submittedName>
</protein>
<comment type="caution">
    <text evidence="5">The sequence shown here is derived from an EMBL/GenBank/DDBJ whole genome shotgun (WGS) entry which is preliminary data.</text>
</comment>
<dbReference type="InterPro" id="IPR001509">
    <property type="entry name" value="Epimerase_deHydtase"/>
</dbReference>